<keyword evidence="1" id="KW-0812">Transmembrane</keyword>
<dbReference type="PANTHER" id="PTHR35902">
    <property type="entry name" value="S-LAYER DOMAIN-LIKE PROTEIN-RELATED"/>
    <property type="match status" value="1"/>
</dbReference>
<protein>
    <submittedName>
        <fullName evidence="2">Uncharacterized protein</fullName>
    </submittedName>
</protein>
<reference evidence="2 3" key="1">
    <citation type="submission" date="2015-06" db="EMBL/GenBank/DDBJ databases">
        <authorList>
            <person name="Wibberg Daniel"/>
        </authorList>
    </citation>
    <scope>NUCLEOTIDE SEQUENCE [LARGE SCALE GENOMIC DNA]</scope>
    <source>
        <strain evidence="2 3">T3/55T</strain>
    </source>
</reference>
<evidence type="ECO:0000313" key="2">
    <source>
        <dbReference type="EMBL" id="CRZ35513.1"/>
    </source>
</evidence>
<organism evidence="2 3">
    <name type="scientific">Herbinix hemicellulosilytica</name>
    <dbReference type="NCBI Taxonomy" id="1564487"/>
    <lineage>
        <taxon>Bacteria</taxon>
        <taxon>Bacillati</taxon>
        <taxon>Bacillota</taxon>
        <taxon>Clostridia</taxon>
        <taxon>Lachnospirales</taxon>
        <taxon>Lachnospiraceae</taxon>
        <taxon>Herbinix</taxon>
    </lineage>
</organism>
<keyword evidence="1" id="KW-0472">Membrane</keyword>
<dbReference type="EMBL" id="CVTD020000026">
    <property type="protein sequence ID" value="CRZ35513.1"/>
    <property type="molecule type" value="Genomic_DNA"/>
</dbReference>
<proteinExistence type="predicted"/>
<dbReference type="OrthoDB" id="2062147at2"/>
<dbReference type="Proteomes" id="UP000236497">
    <property type="component" value="Unassembled WGS sequence"/>
</dbReference>
<gene>
    <name evidence="2" type="ORF">HHT355_2324</name>
</gene>
<name>A0A0H5SYR3_HERHM</name>
<dbReference type="RefSeq" id="WP_103203594.1">
    <property type="nucleotide sequence ID" value="NZ_CVTD020000026.1"/>
</dbReference>
<feature type="transmembrane region" description="Helical" evidence="1">
    <location>
        <begin position="782"/>
        <end position="803"/>
    </location>
</feature>
<evidence type="ECO:0000313" key="3">
    <source>
        <dbReference type="Proteomes" id="UP000236497"/>
    </source>
</evidence>
<sequence>MSKRVERFISTFLSAVLLIMILAGNTIPVKAQGIQVINPKPEVYVLTPGETTTLKVPVRAVGSSIHSPVIIADTSGTPYTATQPKLVTPGLGLNTDIIYEYQSVDQYIEFDVTVSETAKIGIYQIKLYIYSTDENGNPASTDFTVNTQILQEIGPAQLGIYNIKYSNAVIGKSTELTFTVRNDGEITARNVFVSVDYGDTGMIADYATKNIKLQDIERLKEVAVKIPIKILSSAKPGMNVIKVNLTHKTAEGESITDSYDVYITLKENNDAPNLILDGYEYEKSVKPGEKLGLIVKFKNNGKTTAYNPRISVDESSLGASKFIKDYYTDYIELWDIDAKSTYKTEIPLLVSKDITGGVKEIKLNLVYFDEQGVEYKSTLTIYPSIEAEGVTEDGNPVVLISNVKQTPESPEAGGRISVSFDVENKSSKDLNDFKLLIKNLAGSSFIPVDSDPYYYINVLKAGTKKRVTMNFTVSESAVEGLNILTLGYSYTDGGSDIDIPILNVRNELGSASKPKLIISNYGSDAEELRAGSIFNFTFEVRNTHSSVAAKNIIITVSGKSSGSQGEIFSPTQGSNSFFVSKIGPGETYTNTLELKIKSDAATAAYPITVTIEYEYDGIKPNPTTGEIGEKVTHELNLQVVENARPVVDNVQVYSWDGNVMVGNPATLGFEFYNMGKSMLNNVIATVEGDFVGSAGSMYFLGNVNAGDRQYGEFDVIPNVEGMAKGILKITYEDSNGDEQVYIKEFETFVMGAQVWDPGIEDGGVDVFNPVLPEPKKPILPTWAFVVLQVALFIVFVPVSRKVIISIYKNRLRKKEEEMF</sequence>
<dbReference type="AlphaFoldDB" id="A0A0H5SYR3"/>
<accession>A0A0H5SYR3</accession>
<keyword evidence="3" id="KW-1185">Reference proteome</keyword>
<keyword evidence="1" id="KW-1133">Transmembrane helix</keyword>
<evidence type="ECO:0000256" key="1">
    <source>
        <dbReference type="SAM" id="Phobius"/>
    </source>
</evidence>